<feature type="compositionally biased region" description="Polar residues" evidence="1">
    <location>
        <begin position="248"/>
        <end position="267"/>
    </location>
</feature>
<evidence type="ECO:0000313" key="4">
    <source>
        <dbReference type="Proteomes" id="UP000177167"/>
    </source>
</evidence>
<evidence type="ECO:0000256" key="1">
    <source>
        <dbReference type="SAM" id="MobiDB-lite"/>
    </source>
</evidence>
<protein>
    <recommendedName>
        <fullName evidence="2">PEGA domain-containing protein</fullName>
    </recommendedName>
</protein>
<accession>A0A1F8F4Z6</accession>
<feature type="region of interest" description="Disordered" evidence="1">
    <location>
        <begin position="248"/>
        <end position="268"/>
    </location>
</feature>
<proteinExistence type="predicted"/>
<evidence type="ECO:0000259" key="2">
    <source>
        <dbReference type="Pfam" id="PF08308"/>
    </source>
</evidence>
<name>A0A1F8F4Z6_9BACT</name>
<dbReference type="InterPro" id="IPR013229">
    <property type="entry name" value="PEGA"/>
</dbReference>
<gene>
    <name evidence="3" type="ORF">A3J46_01005</name>
</gene>
<comment type="caution">
    <text evidence="3">The sequence shown here is derived from an EMBL/GenBank/DDBJ whole genome shotgun (WGS) entry which is preliminary data.</text>
</comment>
<dbReference type="EMBL" id="MGJP01000067">
    <property type="protein sequence ID" value="OGN08201.1"/>
    <property type="molecule type" value="Genomic_DNA"/>
</dbReference>
<evidence type="ECO:0000313" key="3">
    <source>
        <dbReference type="EMBL" id="OGN08201.1"/>
    </source>
</evidence>
<feature type="domain" description="PEGA" evidence="2">
    <location>
        <begin position="53"/>
        <end position="108"/>
    </location>
</feature>
<sequence>MTKRFKRWLFCSAVVIFLILSYVIILYAQGYKYSFFENKFFKTGAIYLKVNTDADVYLNDKLLGDTSFFNNSYRIEGLLPGKYAIKIRKNYYSTWQKQVTVDEGFVSEFSKIFLMPKDGDNVEKLEDEVKLIFVSPSPIPTSSSTVQPVEPFIIKKGVLSAIGEDSSEEDRNKPEIIAENVKGYVLSKNKNKLAWWTANELWVIWLNDASYQPYHKKGDKELITRFSTSIKKVVWFRDEDHLIIDSGLSTHSTSTQGGEQGRTTSPGQAGYKILEIDTRGGINIVEV</sequence>
<organism evidence="3 4">
    <name type="scientific">Candidatus Yanofskybacteria bacterium RIFCSPHIGHO2_02_FULL_41_11</name>
    <dbReference type="NCBI Taxonomy" id="1802675"/>
    <lineage>
        <taxon>Bacteria</taxon>
        <taxon>Candidatus Yanofskyibacteriota</taxon>
    </lineage>
</organism>
<dbReference type="Pfam" id="PF08308">
    <property type="entry name" value="PEGA"/>
    <property type="match status" value="1"/>
</dbReference>
<dbReference type="AlphaFoldDB" id="A0A1F8F4Z6"/>
<reference evidence="3 4" key="1">
    <citation type="journal article" date="2016" name="Nat. Commun.">
        <title>Thousands of microbial genomes shed light on interconnected biogeochemical processes in an aquifer system.</title>
        <authorList>
            <person name="Anantharaman K."/>
            <person name="Brown C.T."/>
            <person name="Hug L.A."/>
            <person name="Sharon I."/>
            <person name="Castelle C.J."/>
            <person name="Probst A.J."/>
            <person name="Thomas B.C."/>
            <person name="Singh A."/>
            <person name="Wilkins M.J."/>
            <person name="Karaoz U."/>
            <person name="Brodie E.L."/>
            <person name="Williams K.H."/>
            <person name="Hubbard S.S."/>
            <person name="Banfield J.F."/>
        </authorList>
    </citation>
    <scope>NUCLEOTIDE SEQUENCE [LARGE SCALE GENOMIC DNA]</scope>
</reference>
<dbReference type="Proteomes" id="UP000177167">
    <property type="component" value="Unassembled WGS sequence"/>
</dbReference>